<keyword evidence="3" id="KW-1185">Reference proteome</keyword>
<reference evidence="2 3" key="1">
    <citation type="submission" date="2017-11" db="EMBL/GenBank/DDBJ databases">
        <title>Animal gut microbial communities from fecal samples from Wisconsin, USA.</title>
        <authorList>
            <person name="Neumann A."/>
        </authorList>
    </citation>
    <scope>NUCLEOTIDE SEQUENCE [LARGE SCALE GENOMIC DNA]</scope>
    <source>
        <strain evidence="2 3">UWS3</strain>
    </source>
</reference>
<evidence type="ECO:0000256" key="1">
    <source>
        <dbReference type="SAM" id="SignalP"/>
    </source>
</evidence>
<name>A0A2M9A3L9_9BACT</name>
<dbReference type="RefSeq" id="WP_100424413.1">
    <property type="nucleotide sequence ID" value="NZ_JAQXKX010000032.1"/>
</dbReference>
<comment type="caution">
    <text evidence="2">The sequence shown here is derived from an EMBL/GenBank/DDBJ whole genome shotgun (WGS) entry which is preliminary data.</text>
</comment>
<evidence type="ECO:0000313" key="2">
    <source>
        <dbReference type="EMBL" id="PJJ40310.1"/>
    </source>
</evidence>
<proteinExistence type="predicted"/>
<dbReference type="SUPFAM" id="SSF56935">
    <property type="entry name" value="Porins"/>
    <property type="match status" value="1"/>
</dbReference>
<evidence type="ECO:0008006" key="4">
    <source>
        <dbReference type="Google" id="ProtNLM"/>
    </source>
</evidence>
<dbReference type="EMBL" id="PGEX01000001">
    <property type="protein sequence ID" value="PJJ40310.1"/>
    <property type="molecule type" value="Genomic_DNA"/>
</dbReference>
<dbReference type="Proteomes" id="UP000231134">
    <property type="component" value="Unassembled WGS sequence"/>
</dbReference>
<protein>
    <recommendedName>
        <fullName evidence="4">Porin</fullName>
    </recommendedName>
</protein>
<feature type="signal peptide" evidence="1">
    <location>
        <begin position="1"/>
        <end position="20"/>
    </location>
</feature>
<feature type="chain" id="PRO_5014857552" description="Porin" evidence="1">
    <location>
        <begin position="21"/>
        <end position="352"/>
    </location>
</feature>
<sequence>MKKTIEMVLATALAASPLFAEAPKFSVAGEVEFEANAQNVSGTWYHDYSSTFNLLFAIQFTDKWSAEAAISADGDGTAPGFAYDGAFVQYLLSEKVAFKVGDFTYAEGAFRYYNYDDPADYAIGMVERGIRGFEVNAYGLVVGLGLGTDADDCSEEGCTTYDAHIAYDLALGEHTIRPFFNYKSYQTESHNSLRAGVTANLVFGSFGSAQLAYGLKSDYLTEDEPKMTHAFAVEPELNFGKVSLKATAFYAIIDDESATDLEVPEYMFFYVEPSFGITDKFALGIQGEYHTMALDSDASLAQIWAGPKAYYTATENLGFDAYVRACIPLGDDYEGDNKDVSVGAGASVAMSF</sequence>
<gene>
    <name evidence="2" type="ORF">BGX16_0227</name>
</gene>
<organism evidence="2 3">
    <name type="scientific">Hallerella succinigenes</name>
    <dbReference type="NCBI Taxonomy" id="1896222"/>
    <lineage>
        <taxon>Bacteria</taxon>
        <taxon>Pseudomonadati</taxon>
        <taxon>Fibrobacterota</taxon>
        <taxon>Fibrobacteria</taxon>
        <taxon>Fibrobacterales</taxon>
        <taxon>Fibrobacteraceae</taxon>
        <taxon>Hallerella</taxon>
    </lineage>
</organism>
<evidence type="ECO:0000313" key="3">
    <source>
        <dbReference type="Proteomes" id="UP000231134"/>
    </source>
</evidence>
<keyword evidence="1" id="KW-0732">Signal</keyword>
<dbReference type="OrthoDB" id="9811992at2"/>
<accession>A0A2M9A3L9</accession>
<dbReference type="AlphaFoldDB" id="A0A2M9A3L9"/>